<proteinExistence type="predicted"/>
<feature type="domain" description="IrrE N-terminal-like" evidence="1">
    <location>
        <begin position="31"/>
        <end position="154"/>
    </location>
</feature>
<dbReference type="EMBL" id="JAGQDE010000052">
    <property type="protein sequence ID" value="MBQ0962002.1"/>
    <property type="molecule type" value="Genomic_DNA"/>
</dbReference>
<organism evidence="2 3">
    <name type="scientific">Ideonella aquatica</name>
    <dbReference type="NCBI Taxonomy" id="2824119"/>
    <lineage>
        <taxon>Bacteria</taxon>
        <taxon>Pseudomonadati</taxon>
        <taxon>Pseudomonadota</taxon>
        <taxon>Betaproteobacteria</taxon>
        <taxon>Burkholderiales</taxon>
        <taxon>Sphaerotilaceae</taxon>
        <taxon>Ideonella</taxon>
    </lineage>
</organism>
<dbReference type="Gene3D" id="1.10.10.2910">
    <property type="match status" value="1"/>
</dbReference>
<evidence type="ECO:0000259" key="1">
    <source>
        <dbReference type="Pfam" id="PF06114"/>
    </source>
</evidence>
<evidence type="ECO:0000313" key="2">
    <source>
        <dbReference type="EMBL" id="MBQ0962002.1"/>
    </source>
</evidence>
<sequence length="279" mass="30869">MTPGERAEALVSELGISTPGELDVEAIAFDSGVEVVYEEMTGCEASLAGFEDRAIATINPSGVRGRERFSVAHELGHWHLHRGRSFQCRVDDPSANLASNKAFEKEADAFAAHLLMPRPIFNPLVAQLGQPTFQQLTKLAGEFDTSIMATSLRLAGINTLPVIVACYDKGGRRWAIPAADVPRRWILNDKLDEDSFTYDFLNHGKECRGLGKQSADAWFQNDDAEKYEVREQCIASTAGTALVLIYLQSDMLYVRPDWDAGRKYDARGSYVSKRGAYSK</sequence>
<gene>
    <name evidence="2" type="ORF">KAK06_23900</name>
</gene>
<name>A0A940YSE1_9BURK</name>
<dbReference type="AlphaFoldDB" id="A0A940YSE1"/>
<evidence type="ECO:0000313" key="3">
    <source>
        <dbReference type="Proteomes" id="UP000678374"/>
    </source>
</evidence>
<protein>
    <submittedName>
        <fullName evidence="2">ImmA/IrrE family metallo-endopeptidase</fullName>
    </submittedName>
</protein>
<dbReference type="RefSeq" id="WP_210804682.1">
    <property type="nucleotide sequence ID" value="NZ_JAGQDE010000052.1"/>
</dbReference>
<dbReference type="Proteomes" id="UP000678374">
    <property type="component" value="Unassembled WGS sequence"/>
</dbReference>
<dbReference type="InterPro" id="IPR052345">
    <property type="entry name" value="Rad_response_metalloprotease"/>
</dbReference>
<dbReference type="Pfam" id="PF06114">
    <property type="entry name" value="Peptidase_M78"/>
    <property type="match status" value="1"/>
</dbReference>
<dbReference type="InterPro" id="IPR010359">
    <property type="entry name" value="IrrE_HExxH"/>
</dbReference>
<accession>A0A940YSE1</accession>
<comment type="caution">
    <text evidence="2">The sequence shown here is derived from an EMBL/GenBank/DDBJ whole genome shotgun (WGS) entry which is preliminary data.</text>
</comment>
<keyword evidence="3" id="KW-1185">Reference proteome</keyword>
<dbReference type="PANTHER" id="PTHR43236:SF2">
    <property type="entry name" value="BLL0069 PROTEIN"/>
    <property type="match status" value="1"/>
</dbReference>
<dbReference type="PANTHER" id="PTHR43236">
    <property type="entry name" value="ANTITOXIN HIGA1"/>
    <property type="match status" value="1"/>
</dbReference>
<reference evidence="2" key="1">
    <citation type="submission" date="2021-04" db="EMBL/GenBank/DDBJ databases">
        <title>The genome sequence of Ideonella sp. 4Y11.</title>
        <authorList>
            <person name="Liu Y."/>
        </authorList>
    </citation>
    <scope>NUCLEOTIDE SEQUENCE</scope>
    <source>
        <strain evidence="2">4Y11</strain>
    </source>
</reference>